<reference evidence="1" key="1">
    <citation type="journal article" date="2020" name="Nature">
        <title>Giant virus diversity and host interactions through global metagenomics.</title>
        <authorList>
            <person name="Schulz F."/>
            <person name="Roux S."/>
            <person name="Paez-Espino D."/>
            <person name="Jungbluth S."/>
            <person name="Walsh D.A."/>
            <person name="Denef V.J."/>
            <person name="McMahon K.D."/>
            <person name="Konstantinidis K.T."/>
            <person name="Eloe-Fadrosh E.A."/>
            <person name="Kyrpides N.C."/>
            <person name="Woyke T."/>
        </authorList>
    </citation>
    <scope>NUCLEOTIDE SEQUENCE</scope>
    <source>
        <strain evidence="1">GVMAG-S-1101169-75</strain>
    </source>
</reference>
<organism evidence="1">
    <name type="scientific">viral metagenome</name>
    <dbReference type="NCBI Taxonomy" id="1070528"/>
    <lineage>
        <taxon>unclassified sequences</taxon>
        <taxon>metagenomes</taxon>
        <taxon>organismal metagenomes</taxon>
    </lineage>
</organism>
<dbReference type="AlphaFoldDB" id="A0A6C0K1V4"/>
<accession>A0A6C0K1V4</accession>
<dbReference type="EMBL" id="MN740795">
    <property type="protein sequence ID" value="QHU12032.1"/>
    <property type="molecule type" value="Genomic_DNA"/>
</dbReference>
<evidence type="ECO:0000313" key="1">
    <source>
        <dbReference type="EMBL" id="QHU12032.1"/>
    </source>
</evidence>
<proteinExistence type="predicted"/>
<sequence>MPHHPHYPLNPYRVHSLMHKPSLRAQLQKQQQQQQQQTHGCATQNVFEGYRGNYCPMRANFQLVSTEHKQCVYTSGTRTYKFRSEV</sequence>
<name>A0A6C0K1V4_9ZZZZ</name>
<protein>
    <submittedName>
        <fullName evidence="1">Uncharacterized protein</fullName>
    </submittedName>
</protein>